<dbReference type="Proteomes" id="UP000467428">
    <property type="component" value="Chromosome"/>
</dbReference>
<gene>
    <name evidence="1" type="ORF">MARA_18440</name>
</gene>
<keyword evidence="2" id="KW-1185">Reference proteome</keyword>
<dbReference type="EMBL" id="AP022593">
    <property type="protein sequence ID" value="BBY48376.1"/>
    <property type="molecule type" value="Genomic_DNA"/>
</dbReference>
<evidence type="ECO:0000313" key="2">
    <source>
        <dbReference type="Proteomes" id="UP000467428"/>
    </source>
</evidence>
<geneLocation type="plasmid" evidence="2">
    <name>pjcm18538 dna</name>
</geneLocation>
<name>A0A7I7RWL2_9MYCO</name>
<dbReference type="RefSeq" id="WP_163918167.1">
    <property type="nucleotide sequence ID" value="NZ_AP022593.1"/>
</dbReference>
<accession>A0A7I7RWL2</accession>
<reference evidence="1 2" key="1">
    <citation type="journal article" date="2019" name="Emerg. Microbes Infect.">
        <title>Comprehensive subspecies identification of 175 nontuberculous mycobacteria species based on 7547 genomic profiles.</title>
        <authorList>
            <person name="Matsumoto Y."/>
            <person name="Kinjo T."/>
            <person name="Motooka D."/>
            <person name="Nabeya D."/>
            <person name="Jung N."/>
            <person name="Uechi K."/>
            <person name="Horii T."/>
            <person name="Iida T."/>
            <person name="Fujita J."/>
            <person name="Nakamura S."/>
        </authorList>
    </citation>
    <scope>NUCLEOTIDE SEQUENCE [LARGE SCALE GENOMIC DNA]</scope>
    <source>
        <strain evidence="1 2">JCM 18538</strain>
    </source>
</reference>
<dbReference type="AlphaFoldDB" id="A0A7I7RWL2"/>
<sequence>MNTTPDDAVTEQRILTALHEHAPAFDERCHVNGTVPGRGAWGCTCGLIANATHRDAQAHVAHHLAEAVAEADPPAGTTFVTTRTW</sequence>
<dbReference type="KEGG" id="marz:MARA_18440"/>
<protein>
    <submittedName>
        <fullName evidence="1">Uncharacterized protein</fullName>
    </submittedName>
</protein>
<proteinExistence type="predicted"/>
<organism evidence="1 2">
    <name type="scientific">Mycolicibacterium arabiense</name>
    <dbReference type="NCBI Taxonomy" id="1286181"/>
    <lineage>
        <taxon>Bacteria</taxon>
        <taxon>Bacillati</taxon>
        <taxon>Actinomycetota</taxon>
        <taxon>Actinomycetes</taxon>
        <taxon>Mycobacteriales</taxon>
        <taxon>Mycobacteriaceae</taxon>
        <taxon>Mycolicibacterium</taxon>
    </lineage>
</organism>
<evidence type="ECO:0000313" key="1">
    <source>
        <dbReference type="EMBL" id="BBY48376.1"/>
    </source>
</evidence>